<evidence type="ECO:0008006" key="4">
    <source>
        <dbReference type="Google" id="ProtNLM"/>
    </source>
</evidence>
<keyword evidence="1" id="KW-0812">Transmembrane</keyword>
<keyword evidence="1" id="KW-1133">Transmembrane helix</keyword>
<keyword evidence="1" id="KW-0472">Membrane</keyword>
<feature type="transmembrane region" description="Helical" evidence="1">
    <location>
        <begin position="192"/>
        <end position="213"/>
    </location>
</feature>
<sequence length="247" mass="28727">MEKNYPSKGNLSDILKTAFAYWNKTLLFQLVYSLLYFSLLFMGYFYLFRYFGLWDALAPYADLIKTDMPAFNAKMQEVALLPQMQGFVFGIFILLALLNPLNVGFYQIYRKIDLKQPVVMNDLFAGYMGFAFFKFFGFYLFWLIIFSYANSLIVLGVVWLILTAFSVPLMFFSNINTFEGIRLTFKALKKDFTTALIAIIVAIIFSLSGLLLFGFGFLLTFPFWHAVIYALYQQFFREIEPKSAKKL</sequence>
<dbReference type="RefSeq" id="WP_089819773.1">
    <property type="nucleotide sequence ID" value="NZ_FORQ01000002.1"/>
</dbReference>
<gene>
    <name evidence="2" type="ORF">SAMN05421638_1498</name>
</gene>
<name>A0A1I3M2Z1_9FLAO</name>
<proteinExistence type="predicted"/>
<accession>A0A1I3M2Z1</accession>
<feature type="transmembrane region" description="Helical" evidence="1">
    <location>
        <begin position="124"/>
        <end position="146"/>
    </location>
</feature>
<keyword evidence="3" id="KW-1185">Reference proteome</keyword>
<dbReference type="Proteomes" id="UP000242560">
    <property type="component" value="Unassembled WGS sequence"/>
</dbReference>
<protein>
    <recommendedName>
        <fullName evidence="4">Beta-carotene 15,15'-monooxygenase</fullName>
    </recommendedName>
</protein>
<dbReference type="EMBL" id="FORQ01000002">
    <property type="protein sequence ID" value="SFI91384.1"/>
    <property type="molecule type" value="Genomic_DNA"/>
</dbReference>
<feature type="transmembrane region" description="Helical" evidence="1">
    <location>
        <begin position="26"/>
        <end position="47"/>
    </location>
</feature>
<evidence type="ECO:0000256" key="1">
    <source>
        <dbReference type="SAM" id="Phobius"/>
    </source>
</evidence>
<feature type="transmembrane region" description="Helical" evidence="1">
    <location>
        <begin position="84"/>
        <end position="103"/>
    </location>
</feature>
<feature type="transmembrane region" description="Helical" evidence="1">
    <location>
        <begin position="152"/>
        <end position="172"/>
    </location>
</feature>
<evidence type="ECO:0000313" key="2">
    <source>
        <dbReference type="EMBL" id="SFI91384.1"/>
    </source>
</evidence>
<evidence type="ECO:0000313" key="3">
    <source>
        <dbReference type="Proteomes" id="UP000242560"/>
    </source>
</evidence>
<dbReference type="AlphaFoldDB" id="A0A1I3M2Z1"/>
<organism evidence="2 3">
    <name type="scientific">Kaistella treverensis</name>
    <dbReference type="NCBI Taxonomy" id="631455"/>
    <lineage>
        <taxon>Bacteria</taxon>
        <taxon>Pseudomonadati</taxon>
        <taxon>Bacteroidota</taxon>
        <taxon>Flavobacteriia</taxon>
        <taxon>Flavobacteriales</taxon>
        <taxon>Weeksellaceae</taxon>
        <taxon>Chryseobacterium group</taxon>
        <taxon>Kaistella</taxon>
    </lineage>
</organism>
<reference evidence="3" key="1">
    <citation type="submission" date="2016-10" db="EMBL/GenBank/DDBJ databases">
        <authorList>
            <person name="Varghese N."/>
            <person name="Submissions S."/>
        </authorList>
    </citation>
    <scope>NUCLEOTIDE SEQUENCE [LARGE SCALE GENOMIC DNA]</scope>
    <source>
        <strain evidence="3">DSM 22251</strain>
    </source>
</reference>